<dbReference type="eggNOG" id="COG2244">
    <property type="taxonomic scope" value="Bacteria"/>
</dbReference>
<dbReference type="PANTHER" id="PTHR43424">
    <property type="entry name" value="LOCUS PUTATIVE PROTEIN 1-RELATED"/>
    <property type="match status" value="1"/>
</dbReference>
<dbReference type="STRING" id="1082931.KKY_3155"/>
<evidence type="ECO:0000256" key="1">
    <source>
        <dbReference type="ARBA" id="ARBA00004141"/>
    </source>
</evidence>
<dbReference type="GO" id="GO:0016020">
    <property type="term" value="C:membrane"/>
    <property type="evidence" value="ECO:0007669"/>
    <property type="project" value="UniProtKB-SubCell"/>
</dbReference>
<evidence type="ECO:0000256" key="5">
    <source>
        <dbReference type="SAM" id="Phobius"/>
    </source>
</evidence>
<dbReference type="HOGENOM" id="CLU_022017_5_4_5"/>
<keyword evidence="3 5" id="KW-1133">Transmembrane helix</keyword>
<proteinExistence type="predicted"/>
<evidence type="ECO:0000256" key="2">
    <source>
        <dbReference type="ARBA" id="ARBA00022692"/>
    </source>
</evidence>
<organism evidence="6 7">
    <name type="scientific">Pelagibacterium halotolerans (strain DSM 22347 / JCM 15775 / CGMCC 1.7692 / B2)</name>
    <dbReference type="NCBI Taxonomy" id="1082931"/>
    <lineage>
        <taxon>Bacteria</taxon>
        <taxon>Pseudomonadati</taxon>
        <taxon>Pseudomonadota</taxon>
        <taxon>Alphaproteobacteria</taxon>
        <taxon>Hyphomicrobiales</taxon>
        <taxon>Devosiaceae</taxon>
        <taxon>Pelagibacterium</taxon>
    </lineage>
</organism>
<feature type="transmembrane region" description="Helical" evidence="5">
    <location>
        <begin position="340"/>
        <end position="361"/>
    </location>
</feature>
<reference evidence="6 7" key="1">
    <citation type="journal article" date="2012" name="J. Bacteriol.">
        <title>Complete genome sequence of Pelagibacterium halotolerans B2T.</title>
        <authorList>
            <person name="Huo Y.Y."/>
            <person name="Cheng H."/>
            <person name="Han X.F."/>
            <person name="Jiang X.W."/>
            <person name="Sun C."/>
            <person name="Zhang X.Q."/>
            <person name="Zhu X.F."/>
            <person name="Liu Y.F."/>
            <person name="Li P.F."/>
            <person name="Ni P.X."/>
            <person name="Wu M."/>
        </authorList>
    </citation>
    <scope>NUCLEOTIDE SEQUENCE [LARGE SCALE GENOMIC DNA]</scope>
    <source>
        <strain evidence="7">DSM 22347 / JCM 15775 / CGMCC 1.7692 / B2</strain>
    </source>
</reference>
<gene>
    <name evidence="6" type="ordered locus">KKY_3155</name>
</gene>
<feature type="transmembrane region" description="Helical" evidence="5">
    <location>
        <begin position="45"/>
        <end position="66"/>
    </location>
</feature>
<feature type="transmembrane region" description="Helical" evidence="5">
    <location>
        <begin position="368"/>
        <end position="388"/>
    </location>
</feature>
<dbReference type="Pfam" id="PF01943">
    <property type="entry name" value="Polysacc_synt"/>
    <property type="match status" value="1"/>
</dbReference>
<feature type="transmembrane region" description="Helical" evidence="5">
    <location>
        <begin position="19"/>
        <end position="39"/>
    </location>
</feature>
<keyword evidence="4 5" id="KW-0472">Membrane</keyword>
<dbReference type="AlphaFoldDB" id="G4RGZ2"/>
<accession>G4RGZ2</accession>
<feature type="transmembrane region" description="Helical" evidence="5">
    <location>
        <begin position="301"/>
        <end position="320"/>
    </location>
</feature>
<comment type="subcellular location">
    <subcellularLocation>
        <location evidence="1">Membrane</location>
        <topology evidence="1">Multi-pass membrane protein</topology>
    </subcellularLocation>
</comment>
<feature type="transmembrane region" description="Helical" evidence="5">
    <location>
        <begin position="221"/>
        <end position="241"/>
    </location>
</feature>
<feature type="transmembrane region" description="Helical" evidence="5">
    <location>
        <begin position="183"/>
        <end position="201"/>
    </location>
</feature>
<dbReference type="InterPro" id="IPR052556">
    <property type="entry name" value="PolySynth_Transporter"/>
</dbReference>
<feature type="transmembrane region" description="Helical" evidence="5">
    <location>
        <begin position="121"/>
        <end position="138"/>
    </location>
</feature>
<dbReference type="Proteomes" id="UP000008850">
    <property type="component" value="Chromosome"/>
</dbReference>
<dbReference type="InterPro" id="IPR002797">
    <property type="entry name" value="Polysacc_synth"/>
</dbReference>
<name>G4RGZ2_PELHB</name>
<evidence type="ECO:0000256" key="3">
    <source>
        <dbReference type="ARBA" id="ARBA00022989"/>
    </source>
</evidence>
<keyword evidence="2 5" id="KW-0812">Transmembrane</keyword>
<sequence length="431" mass="45427">MHISGGGLRLLLKNSMLSLALKAFSTIMALAVNVILARQLGPADYGIYALALSVALLLGFPAHVGIPKLLVREVALYHARAQWNYLRGIIRRARQAVVLLSLVVCAAAGTTLLLLDIPGGEAYLLALVLVPVFALLRLSEAIARGLHRPISAQVPEMLVRSPVNLMLVGVVGVVGQLSAVGAVAAYAVATTAAAWMAGVLAKSAVRQETVVATPSFETREWAKAVVPFALLGGITLINTRIDLLMLGLLADTQEAGLYRVALQLSTLVAFALSAVSALLAPQISRLYHTGQRTELQRMLTWGARIVAAVGVPTVLGMFFFGETILTMLFGREYLGSHSALVILCAGQLVNALTGSIGLLINMTGHERVAVRTLTVTAAANIVLNMLLIPTMGGAGAAVATAVSLASFNAYLSYHAWRFMRLDATVIGAGPR</sequence>
<evidence type="ECO:0000313" key="6">
    <source>
        <dbReference type="EMBL" id="AEQ53145.1"/>
    </source>
</evidence>
<evidence type="ECO:0000256" key="4">
    <source>
        <dbReference type="ARBA" id="ARBA00023136"/>
    </source>
</evidence>
<dbReference type="PANTHER" id="PTHR43424:SF1">
    <property type="entry name" value="LOCUS PUTATIVE PROTEIN 1-RELATED"/>
    <property type="match status" value="1"/>
</dbReference>
<dbReference type="KEGG" id="phl:KKY_3155"/>
<evidence type="ECO:0000313" key="7">
    <source>
        <dbReference type="Proteomes" id="UP000008850"/>
    </source>
</evidence>
<feature type="transmembrane region" description="Helical" evidence="5">
    <location>
        <begin position="96"/>
        <end position="115"/>
    </location>
</feature>
<dbReference type="EMBL" id="CP003075">
    <property type="protein sequence ID" value="AEQ53145.1"/>
    <property type="molecule type" value="Genomic_DNA"/>
</dbReference>
<protein>
    <submittedName>
        <fullName evidence="6">Uncharacterized protein</fullName>
    </submittedName>
</protein>
<feature type="transmembrane region" description="Helical" evidence="5">
    <location>
        <begin position="261"/>
        <end position="280"/>
    </location>
</feature>
<keyword evidence="7" id="KW-1185">Reference proteome</keyword>
<feature type="transmembrane region" description="Helical" evidence="5">
    <location>
        <begin position="394"/>
        <end position="411"/>
    </location>
</feature>
<dbReference type="RefSeq" id="WP_014132291.1">
    <property type="nucleotide sequence ID" value="NC_016078.1"/>
</dbReference>